<organism evidence="1">
    <name type="scientific">uncultured Desulfovibrio sp</name>
    <dbReference type="NCBI Taxonomy" id="167968"/>
    <lineage>
        <taxon>Bacteria</taxon>
        <taxon>Pseudomonadati</taxon>
        <taxon>Thermodesulfobacteriota</taxon>
        <taxon>Desulfovibrionia</taxon>
        <taxon>Desulfovibrionales</taxon>
        <taxon>Desulfovibrionaceae</taxon>
        <taxon>Desulfovibrio</taxon>
        <taxon>environmental samples</taxon>
    </lineage>
</organism>
<dbReference type="EMBL" id="FMJC01000001">
    <property type="protein sequence ID" value="SCM70422.1"/>
    <property type="molecule type" value="Genomic_DNA"/>
</dbReference>
<protein>
    <submittedName>
        <fullName evidence="1">Uncharacterized protein</fullName>
    </submittedName>
</protein>
<evidence type="ECO:0000313" key="1">
    <source>
        <dbReference type="EMBL" id="SCM70422.1"/>
    </source>
</evidence>
<proteinExistence type="predicted"/>
<accession>A0A212KYQ5</accession>
<gene>
    <name evidence="1" type="ORF">KL86DES1_10396</name>
</gene>
<reference evidence="1" key="1">
    <citation type="submission" date="2016-08" db="EMBL/GenBank/DDBJ databases">
        <authorList>
            <person name="Seilhamer J.J."/>
        </authorList>
    </citation>
    <scope>NUCLEOTIDE SEQUENCE</scope>
    <source>
        <strain evidence="1">86-1</strain>
    </source>
</reference>
<sequence length="60" mass="6481">MMTGRREGDLPSSVSGPEAVPEANTLKIMVQSSRQYTGPVVFGRATSGYCIIFATMAHYL</sequence>
<name>A0A212KYQ5_9BACT</name>
<dbReference type="AlphaFoldDB" id="A0A212KYQ5"/>